<evidence type="ECO:0000313" key="7">
    <source>
        <dbReference type="Ensembl" id="ENSCAFP00030013641.1"/>
    </source>
</evidence>
<evidence type="ECO:0000256" key="5">
    <source>
        <dbReference type="SAM" id="MobiDB-lite"/>
    </source>
</evidence>
<feature type="region of interest" description="Disordered" evidence="5">
    <location>
        <begin position="981"/>
        <end position="1003"/>
    </location>
</feature>
<dbReference type="InterPro" id="IPR011709">
    <property type="entry name" value="DEAD-box_helicase_OB_fold"/>
</dbReference>
<proteinExistence type="predicted"/>
<dbReference type="InterPro" id="IPR027417">
    <property type="entry name" value="P-loop_NTPase"/>
</dbReference>
<keyword evidence="2" id="KW-0378">Hydrolase</keyword>
<dbReference type="Pfam" id="PF07717">
    <property type="entry name" value="OB_NTP_bind"/>
    <property type="match status" value="1"/>
</dbReference>
<dbReference type="PROSITE" id="PS51194">
    <property type="entry name" value="HELICASE_CTER"/>
    <property type="match status" value="1"/>
</dbReference>
<dbReference type="PANTHER" id="PTHR18934:SF221">
    <property type="entry name" value="ATP-DEPENDENT RNA HELICASE DHX34-RELATED"/>
    <property type="match status" value="1"/>
</dbReference>
<accession>A0A8C0MS52</accession>
<dbReference type="Pfam" id="PF00271">
    <property type="entry name" value="Helicase_C"/>
    <property type="match status" value="1"/>
</dbReference>
<name>A0A8C0MS52_CANLF</name>
<dbReference type="CDD" id="cd18791">
    <property type="entry name" value="SF2_C_RHA"/>
    <property type="match status" value="1"/>
</dbReference>
<sequence>MPPPRTKEGRDHRGRHWDPSEEEAPEKWDWNCPETRHLFEDAFFREEDYIRQGSEECQKFWSFFERLQRFQNLKTARKGEKDPAPPKHSVPALADLPRTYDARYRINLSVLGPDTRGSRGLGRQPPERVTEFRRALLHYLDFSQKQAFGRLAKLQHERAALPIAQYGNRILQTLKEHQVVVVAGDTGCGKSTQVPQYLLAAGFSHVACTQPRRIACISLAKRVSFESLSQYGSQVVYQPQEAEPVASKSEKLDPGPFLRVLEAIDNKYPPEERGDLLVFLSGMAEISSVLEAAQTYASRTQRWVVLPLHSALSVADQDKVFDVAPPGVRKCILSTNIAETSVTIDGIRFVVDSGKVKEMGYDPQAKLHRLQEFWISQASAEQRKGRAGRTGPGVCFRLYAESDYDAFAPYPVPEIRRVALDALVLQMKSMSVGDPRTFPFIEPPPPASLETAILYLQDQGALDSSEALTPIGSLLAQLPVDVVIGKMLILGSMFHLAEPVLTIAAALSVQSPFTRSAQSNPECAAARRPLESDQGDPFTLFNVFNAWVQVKSERSRNSRKWCRHRGIEEHRLYEMANLRRQFKELLEDHGLLARAQAPTPGDSYHRLQQRRERRALYRLKRQHEEGGGRRRKVLRLQEDLDGCSSDEDRGAGDSVDIQDVKFQLRHSLDQLQAATSSAQDLTRDQMALLKLVLGRGLYPQLAVPDPFNSSRKDSDQIFHTQSKQGTVLHPTCIFANSPEVLHAQEQEARGSEGSQDDKDKMSSKHQLLTFVSLLETNKPYLVNCVRIPALQSLLLFSRSLDTNGDCSRLVADGWLELQLADSESAVRLLAASVRLRAHWESTLDQQLARQARRRGPGVDQEEEEAPVDPKEVAHLSRDLLQFVASKVPYSLRRLTGLEVQNLYVGPQTITAAPSLPGLFGSSALSPHPTKGGYAVTDFLTYNCLTSDTDLYSDCLRTFWTCPHCGLHMPLTPLERIAHENTCPEAPQDAPPEAEDTAPEPLPKASALQRPYHCEACQKDFLFTPTEVLRHRRQHM</sequence>
<dbReference type="PANTHER" id="PTHR18934">
    <property type="entry name" value="ATP-DEPENDENT RNA HELICASE"/>
    <property type="match status" value="1"/>
</dbReference>
<organism evidence="7 8">
    <name type="scientific">Canis lupus familiaris</name>
    <name type="common">Dog</name>
    <name type="synonym">Canis familiaris</name>
    <dbReference type="NCBI Taxonomy" id="9615"/>
    <lineage>
        <taxon>Eukaryota</taxon>
        <taxon>Metazoa</taxon>
        <taxon>Chordata</taxon>
        <taxon>Craniata</taxon>
        <taxon>Vertebrata</taxon>
        <taxon>Euteleostomi</taxon>
        <taxon>Mammalia</taxon>
        <taxon>Eutheria</taxon>
        <taxon>Laurasiatheria</taxon>
        <taxon>Carnivora</taxon>
        <taxon>Caniformia</taxon>
        <taxon>Canidae</taxon>
        <taxon>Canis</taxon>
    </lineage>
</organism>
<evidence type="ECO:0000256" key="2">
    <source>
        <dbReference type="ARBA" id="ARBA00022801"/>
    </source>
</evidence>
<dbReference type="Pfam" id="PF24485">
    <property type="entry name" value="zf-C2H2_DHX34"/>
    <property type="match status" value="1"/>
</dbReference>
<dbReference type="GO" id="GO:0004386">
    <property type="term" value="F:helicase activity"/>
    <property type="evidence" value="ECO:0007669"/>
    <property type="project" value="UniProtKB-KW"/>
</dbReference>
<dbReference type="Ensembl" id="ENSCAFT00030015650.1">
    <property type="protein sequence ID" value="ENSCAFP00030013641.1"/>
    <property type="gene ID" value="ENSCAFG00030008277.1"/>
</dbReference>
<protein>
    <recommendedName>
        <fullName evidence="6">Helicase C-terminal domain-containing protein</fullName>
    </recommendedName>
</protein>
<dbReference type="SMART" id="SM00490">
    <property type="entry name" value="HELICc"/>
    <property type="match status" value="1"/>
</dbReference>
<evidence type="ECO:0000313" key="8">
    <source>
        <dbReference type="Proteomes" id="UP000694429"/>
    </source>
</evidence>
<dbReference type="OrthoDB" id="3363059at2759"/>
<dbReference type="InterPro" id="IPR001650">
    <property type="entry name" value="Helicase_C-like"/>
</dbReference>
<keyword evidence="4" id="KW-0067">ATP-binding</keyword>
<evidence type="ECO:0000256" key="4">
    <source>
        <dbReference type="ARBA" id="ARBA00022840"/>
    </source>
</evidence>
<evidence type="ECO:0000259" key="6">
    <source>
        <dbReference type="PROSITE" id="PS51194"/>
    </source>
</evidence>
<evidence type="ECO:0000256" key="1">
    <source>
        <dbReference type="ARBA" id="ARBA00022741"/>
    </source>
</evidence>
<dbReference type="InterPro" id="IPR048333">
    <property type="entry name" value="HA2_WH"/>
</dbReference>
<dbReference type="GO" id="GO:0016787">
    <property type="term" value="F:hydrolase activity"/>
    <property type="evidence" value="ECO:0007669"/>
    <property type="project" value="UniProtKB-KW"/>
</dbReference>
<feature type="region of interest" description="Disordered" evidence="5">
    <location>
        <begin position="848"/>
        <end position="870"/>
    </location>
</feature>
<dbReference type="InterPro" id="IPR056382">
    <property type="entry name" value="DHX34_Znf-C2H2"/>
</dbReference>
<feature type="domain" description="Helicase C-terminal" evidence="6">
    <location>
        <begin position="263"/>
        <end position="431"/>
    </location>
</feature>
<reference evidence="7" key="2">
    <citation type="submission" date="2025-08" db="UniProtKB">
        <authorList>
            <consortium name="Ensembl"/>
        </authorList>
    </citation>
    <scope>IDENTIFICATION</scope>
</reference>
<feature type="region of interest" description="Disordered" evidence="5">
    <location>
        <begin position="1"/>
        <end position="27"/>
    </location>
</feature>
<dbReference type="AlphaFoldDB" id="A0A8C0MS52"/>
<dbReference type="GO" id="GO:0005524">
    <property type="term" value="F:ATP binding"/>
    <property type="evidence" value="ECO:0007669"/>
    <property type="project" value="UniProtKB-KW"/>
</dbReference>
<dbReference type="Pfam" id="PF04408">
    <property type="entry name" value="WHD_HA2"/>
    <property type="match status" value="1"/>
</dbReference>
<dbReference type="Gene3D" id="1.20.120.1080">
    <property type="match status" value="1"/>
</dbReference>
<keyword evidence="3" id="KW-0347">Helicase</keyword>
<dbReference type="FunFam" id="1.20.120.1080:FF:000056">
    <property type="entry name" value="probable ATP-dependent RNA helicase DHX34"/>
    <property type="match status" value="1"/>
</dbReference>
<dbReference type="Proteomes" id="UP000694429">
    <property type="component" value="Chromosome 1"/>
</dbReference>
<dbReference type="SMART" id="SM00847">
    <property type="entry name" value="HA2"/>
    <property type="match status" value="1"/>
</dbReference>
<keyword evidence="1" id="KW-0547">Nucleotide-binding</keyword>
<dbReference type="SUPFAM" id="SSF52540">
    <property type="entry name" value="P-loop containing nucleoside triphosphate hydrolases"/>
    <property type="match status" value="1"/>
</dbReference>
<dbReference type="Pfam" id="PF21010">
    <property type="entry name" value="HA2_C"/>
    <property type="match status" value="1"/>
</dbReference>
<dbReference type="FunFam" id="3.40.50.300:FF:000540">
    <property type="entry name" value="probable ATP-dependent RNA helicase DHX34"/>
    <property type="match status" value="1"/>
</dbReference>
<dbReference type="InterPro" id="IPR007502">
    <property type="entry name" value="Helicase-assoc_dom"/>
</dbReference>
<reference evidence="7" key="1">
    <citation type="submission" date="2019-03" db="EMBL/GenBank/DDBJ databases">
        <authorList>
            <person name="Warren W.C."/>
            <person name="Johnson G.S."/>
        </authorList>
    </citation>
    <scope>NUCLEOTIDE SEQUENCE [LARGE SCALE GENOMIC DNA]</scope>
    <source>
        <strain evidence="7">Basenji</strain>
    </source>
</reference>
<dbReference type="Gene3D" id="3.40.50.300">
    <property type="entry name" value="P-loop containing nucleotide triphosphate hydrolases"/>
    <property type="match status" value="2"/>
</dbReference>
<evidence type="ECO:0000256" key="3">
    <source>
        <dbReference type="ARBA" id="ARBA00022806"/>
    </source>
</evidence>